<dbReference type="STRING" id="1280949.HAD_07695"/>
<dbReference type="InterPro" id="IPR009367">
    <property type="entry name" value="Elm1-like"/>
</dbReference>
<keyword evidence="2" id="KW-1185">Reference proteome</keyword>
<dbReference type="EMBL" id="ARYH01000001">
    <property type="protein sequence ID" value="KCZ85550.1"/>
    <property type="molecule type" value="Genomic_DNA"/>
</dbReference>
<evidence type="ECO:0000313" key="2">
    <source>
        <dbReference type="Proteomes" id="UP000027446"/>
    </source>
</evidence>
<dbReference type="Pfam" id="PF06258">
    <property type="entry name" value="Mito_fiss_Elm1"/>
    <property type="match status" value="1"/>
</dbReference>
<sequence length="358" mass="39272">MFGPGPLGPSVWAVSDGRAGNAAQVRAVVHALGETRRWMKIGHIAGEAHRSDPIVLTPRMPWTWLPADNWPSPLSALPADQRAQLQAPWPTVWIAAGRRSAAFTRAVREWSGGRTLTVQILDPHISPDNFDLLVTPKHDGVTGPNVIQTVGSPSYFSPHAIEEAAQAFADLADERGKSAIVILGGNSKAHAFTESAADRLDSQLRTLAGQGWRLRITASRRTPDPIRARFRRMADDIGALFWSGTEDGPNPYIAWLTFSDVAIVTEDSANMLSDAAWHGLPLHIVKLEGRSEKFDKLHDSLIAHGAARWFDGTLETWTYAPLREADRVADAIVDKLLERYPQPDMGQSDRVAAPDWLS</sequence>
<comment type="caution">
    <text evidence="1">The sequence shown here is derived from an EMBL/GenBank/DDBJ whole genome shotgun (WGS) entry which is preliminary data.</text>
</comment>
<protein>
    <recommendedName>
        <fullName evidence="3">Nucleoside-diphosphate sugar epimerase</fullName>
    </recommendedName>
</protein>
<proteinExistence type="predicted"/>
<dbReference type="PANTHER" id="PTHR33986:SF15">
    <property type="entry name" value="MITOCHONDRIAL FISSION PROTEIN ELM1"/>
    <property type="match status" value="1"/>
</dbReference>
<accession>A0A069E5H4</accession>
<gene>
    <name evidence="1" type="ORF">HAD_07695</name>
</gene>
<dbReference type="Proteomes" id="UP000027446">
    <property type="component" value="Unassembled WGS sequence"/>
</dbReference>
<dbReference type="AlphaFoldDB" id="A0A069E5H4"/>
<dbReference type="PANTHER" id="PTHR33986">
    <property type="entry name" value="OS02G0535700 PROTEIN"/>
    <property type="match status" value="1"/>
</dbReference>
<evidence type="ECO:0000313" key="1">
    <source>
        <dbReference type="EMBL" id="KCZ85550.1"/>
    </source>
</evidence>
<dbReference type="PATRIC" id="fig|1280949.3.peg.1569"/>
<dbReference type="RefSeq" id="WP_035570337.1">
    <property type="nucleotide sequence ID" value="NZ_ARYH01000001.1"/>
</dbReference>
<reference evidence="1 2" key="1">
    <citation type="journal article" date="2014" name="Antonie Van Leeuwenhoek">
        <title>Hyphomonas beringensis sp. nov. and Hyphomonas chukchiensis sp. nov., isolated from surface seawater of the Bering Sea and Chukchi Sea.</title>
        <authorList>
            <person name="Li C."/>
            <person name="Lai Q."/>
            <person name="Li G."/>
            <person name="Dong C."/>
            <person name="Wang J."/>
            <person name="Liao Y."/>
            <person name="Shao Z."/>
        </authorList>
    </citation>
    <scope>NUCLEOTIDE SEQUENCE [LARGE SCALE GENOMIC DNA]</scope>
    <source>
        <strain evidence="1 2">MHS-3</strain>
    </source>
</reference>
<evidence type="ECO:0008006" key="3">
    <source>
        <dbReference type="Google" id="ProtNLM"/>
    </source>
</evidence>
<name>A0A069E5H4_9PROT</name>
<dbReference type="eggNOG" id="COG3660">
    <property type="taxonomic scope" value="Bacteria"/>
</dbReference>
<dbReference type="OrthoDB" id="272235at2"/>
<organism evidence="1 2">
    <name type="scientific">Hyphomonas adhaerens MHS-3</name>
    <dbReference type="NCBI Taxonomy" id="1280949"/>
    <lineage>
        <taxon>Bacteria</taxon>
        <taxon>Pseudomonadati</taxon>
        <taxon>Pseudomonadota</taxon>
        <taxon>Alphaproteobacteria</taxon>
        <taxon>Hyphomonadales</taxon>
        <taxon>Hyphomonadaceae</taxon>
        <taxon>Hyphomonas</taxon>
    </lineage>
</organism>